<keyword evidence="4 9" id="KW-0067">ATP-binding</keyword>
<keyword evidence="2 9" id="KW-0378">Hydrolase</keyword>
<reference evidence="11 12" key="1">
    <citation type="submission" date="2022-05" db="EMBL/GenBank/DDBJ databases">
        <authorList>
            <person name="Jo J.-H."/>
            <person name="Im W.-T."/>
        </authorList>
    </citation>
    <scope>NUCLEOTIDE SEQUENCE [LARGE SCALE GENOMIC DNA]</scope>
    <source>
        <strain evidence="11 12">NSE70-1</strain>
    </source>
</reference>
<evidence type="ECO:0000256" key="2">
    <source>
        <dbReference type="ARBA" id="ARBA00022801"/>
    </source>
</evidence>
<feature type="domain" description="UvrD-like helicase ATP-binding" evidence="10">
    <location>
        <begin position="196"/>
        <end position="474"/>
    </location>
</feature>
<comment type="caution">
    <text evidence="11">The sequence shown here is derived from an EMBL/GenBank/DDBJ whole genome shotgun (WGS) entry which is preliminary data.</text>
</comment>
<organism evidence="11 12">
    <name type="scientific">Sphingomonas caseinilyticus</name>
    <dbReference type="NCBI Taxonomy" id="2908205"/>
    <lineage>
        <taxon>Bacteria</taxon>
        <taxon>Pseudomonadati</taxon>
        <taxon>Pseudomonadota</taxon>
        <taxon>Alphaproteobacteria</taxon>
        <taxon>Sphingomonadales</taxon>
        <taxon>Sphingomonadaceae</taxon>
        <taxon>Sphingomonas</taxon>
    </lineage>
</organism>
<evidence type="ECO:0000256" key="5">
    <source>
        <dbReference type="ARBA" id="ARBA00023235"/>
    </source>
</evidence>
<dbReference type="Gene3D" id="3.40.50.300">
    <property type="entry name" value="P-loop containing nucleotide triphosphate hydrolases"/>
    <property type="match status" value="2"/>
</dbReference>
<dbReference type="PANTHER" id="PTHR11070:SF45">
    <property type="entry name" value="DNA 3'-5' HELICASE"/>
    <property type="match status" value="1"/>
</dbReference>
<protein>
    <recommendedName>
        <fullName evidence="7">DNA 3'-5' helicase</fullName>
        <ecNumber evidence="7">5.6.2.4</ecNumber>
    </recommendedName>
</protein>
<dbReference type="InterPro" id="IPR027417">
    <property type="entry name" value="P-loop_NTPase"/>
</dbReference>
<dbReference type="EC" id="5.6.2.4" evidence="7"/>
<keyword evidence="3 9" id="KW-0347">Helicase</keyword>
<dbReference type="InterPro" id="IPR000212">
    <property type="entry name" value="DNA_helicase_UvrD/REP"/>
</dbReference>
<sequence>MHKLDGARDRNFWSARVSQDIRIIVHRTESSVMLAFVDHHDKAYAWAERRRIEEHPRTGAIQIVELQERIEAAAPLLRFGQEVEAEPPAEQPAAPPRPIFADLSSDELLDVGTPADWVDEIKSWTEDDFFQRSDHLPAEVTEALLDYAATGRLPERKPAEAEPLEHPDTLRRIRLIESSEELAHALDYPWDKWSVFLHPSQREVVAKDFSGPARVTGSAGTGKSIVAIHRAARALLGDPHSRVLLTTFSRPLANSLAAKMKVLLSDDPTVSNRLSVVSFEDAATDLYELAFGRRPAVASVEVQRAALDRAIADTGYSDLPARFVEAEWRHVVDGWSIEDQESYATVPRIGRRNRLGSKQRDALWPVFEKARKIISARGMLTPNQHFEEVARTYASKADKPFTHVVVDEAQDLGVSELRMMSAIAVGLNAQFFAGDIGQRIFQHPFSWLTLGVDVRGRSSNLRINYRTSRQIREAADKLLPLAVRDVDGIEVSRADAQSVFEGPQPEIHECDDEISETAIVAAFLKRAIEDGIQAMEVGVFVRAHDQLVRARQAVAEAGLECRQLSERVEDDADRVAIGTMHFAKGLEFRAVSVMACDDDVLPLQSRIDEATDEDELREVFDTERHLFYVACTRARERLHISGAKPVSEFVADLNH</sequence>
<proteinExistence type="predicted"/>
<dbReference type="SUPFAM" id="SSF52540">
    <property type="entry name" value="P-loop containing nucleoside triphosphate hydrolases"/>
    <property type="match status" value="1"/>
</dbReference>
<evidence type="ECO:0000256" key="1">
    <source>
        <dbReference type="ARBA" id="ARBA00022741"/>
    </source>
</evidence>
<evidence type="ECO:0000256" key="3">
    <source>
        <dbReference type="ARBA" id="ARBA00022806"/>
    </source>
</evidence>
<dbReference type="EMBL" id="JAMGBA010000001">
    <property type="protein sequence ID" value="MCL6698283.1"/>
    <property type="molecule type" value="Genomic_DNA"/>
</dbReference>
<dbReference type="InterPro" id="IPR014016">
    <property type="entry name" value="UvrD-like_ATP-bd"/>
</dbReference>
<evidence type="ECO:0000256" key="8">
    <source>
        <dbReference type="ARBA" id="ARBA00048988"/>
    </source>
</evidence>
<name>A0ABT0RTF2_9SPHN</name>
<evidence type="ECO:0000256" key="9">
    <source>
        <dbReference type="PROSITE-ProRule" id="PRU00560"/>
    </source>
</evidence>
<accession>A0ABT0RTF2</accession>
<evidence type="ECO:0000256" key="6">
    <source>
        <dbReference type="ARBA" id="ARBA00034617"/>
    </source>
</evidence>
<dbReference type="Proteomes" id="UP001203410">
    <property type="component" value="Unassembled WGS sequence"/>
</dbReference>
<evidence type="ECO:0000313" key="12">
    <source>
        <dbReference type="Proteomes" id="UP001203410"/>
    </source>
</evidence>
<evidence type="ECO:0000259" key="10">
    <source>
        <dbReference type="PROSITE" id="PS51198"/>
    </source>
</evidence>
<feature type="binding site" evidence="9">
    <location>
        <begin position="217"/>
        <end position="224"/>
    </location>
    <ligand>
        <name>ATP</name>
        <dbReference type="ChEBI" id="CHEBI:30616"/>
    </ligand>
</feature>
<keyword evidence="1 9" id="KW-0547">Nucleotide-binding</keyword>
<dbReference type="PANTHER" id="PTHR11070">
    <property type="entry name" value="UVRD / RECB / PCRA DNA HELICASE FAMILY MEMBER"/>
    <property type="match status" value="1"/>
</dbReference>
<dbReference type="RefSeq" id="WP_249903628.1">
    <property type="nucleotide sequence ID" value="NZ_JAMGBA010000001.1"/>
</dbReference>
<dbReference type="InterPro" id="IPR014017">
    <property type="entry name" value="DNA_helicase_UvrD-like_C"/>
</dbReference>
<evidence type="ECO:0000313" key="11">
    <source>
        <dbReference type="EMBL" id="MCL6698283.1"/>
    </source>
</evidence>
<dbReference type="PROSITE" id="PS51198">
    <property type="entry name" value="UVRD_HELICASE_ATP_BIND"/>
    <property type="match status" value="1"/>
</dbReference>
<comment type="catalytic activity">
    <reaction evidence="6">
        <text>Couples ATP hydrolysis with the unwinding of duplex DNA by translocating in the 3'-5' direction.</text>
        <dbReference type="EC" id="5.6.2.4"/>
    </reaction>
</comment>
<dbReference type="Pfam" id="PF13361">
    <property type="entry name" value="UvrD_C"/>
    <property type="match status" value="1"/>
</dbReference>
<dbReference type="Pfam" id="PF00580">
    <property type="entry name" value="UvrD-helicase"/>
    <property type="match status" value="1"/>
</dbReference>
<comment type="catalytic activity">
    <reaction evidence="8">
        <text>ATP + H2O = ADP + phosphate + H(+)</text>
        <dbReference type="Rhea" id="RHEA:13065"/>
        <dbReference type="ChEBI" id="CHEBI:15377"/>
        <dbReference type="ChEBI" id="CHEBI:15378"/>
        <dbReference type="ChEBI" id="CHEBI:30616"/>
        <dbReference type="ChEBI" id="CHEBI:43474"/>
        <dbReference type="ChEBI" id="CHEBI:456216"/>
        <dbReference type="EC" id="5.6.2.4"/>
    </reaction>
</comment>
<gene>
    <name evidence="11" type="ORF">LZ496_05745</name>
</gene>
<keyword evidence="5" id="KW-0413">Isomerase</keyword>
<keyword evidence="12" id="KW-1185">Reference proteome</keyword>
<evidence type="ECO:0000256" key="7">
    <source>
        <dbReference type="ARBA" id="ARBA00034808"/>
    </source>
</evidence>
<evidence type="ECO:0000256" key="4">
    <source>
        <dbReference type="ARBA" id="ARBA00022840"/>
    </source>
</evidence>